<protein>
    <submittedName>
        <fullName evidence="1">Uncharacterized protein</fullName>
    </submittedName>
</protein>
<comment type="caution">
    <text evidence="1">The sequence shown here is derived from an EMBL/GenBank/DDBJ whole genome shotgun (WGS) entry which is preliminary data.</text>
</comment>
<proteinExistence type="predicted"/>
<evidence type="ECO:0000313" key="1">
    <source>
        <dbReference type="EMBL" id="KAH7953058.1"/>
    </source>
</evidence>
<organism evidence="1 2">
    <name type="scientific">Dermacentor silvarum</name>
    <name type="common">Tick</name>
    <dbReference type="NCBI Taxonomy" id="543639"/>
    <lineage>
        <taxon>Eukaryota</taxon>
        <taxon>Metazoa</taxon>
        <taxon>Ecdysozoa</taxon>
        <taxon>Arthropoda</taxon>
        <taxon>Chelicerata</taxon>
        <taxon>Arachnida</taxon>
        <taxon>Acari</taxon>
        <taxon>Parasitiformes</taxon>
        <taxon>Ixodida</taxon>
        <taxon>Ixodoidea</taxon>
        <taxon>Ixodidae</taxon>
        <taxon>Rhipicephalinae</taxon>
        <taxon>Dermacentor</taxon>
    </lineage>
</organism>
<sequence length="170" mass="18689">MPSKPDSESSTLVNRRKNAPFNKPTATTSFTSYLHGRKVFLRPQGGFVLTTLRPAQLMSALSRLYKDYATITWTVKGRLLKNLIDRSTLSTVKNDGPVKVSKIAINQLERLRSDNGKFIFECTALSTRRPPRQPSRLVPSSRTPARATPSASLAGPRAARAATSTSYPSP</sequence>
<dbReference type="Proteomes" id="UP000821865">
    <property type="component" value="Chromosome 4"/>
</dbReference>
<keyword evidence="2" id="KW-1185">Reference proteome</keyword>
<reference evidence="1" key="1">
    <citation type="submission" date="2020-05" db="EMBL/GenBank/DDBJ databases">
        <title>Large-scale comparative analyses of tick genomes elucidate their genetic diversity and vector capacities.</title>
        <authorList>
            <person name="Jia N."/>
            <person name="Wang J."/>
            <person name="Shi W."/>
            <person name="Du L."/>
            <person name="Sun Y."/>
            <person name="Zhan W."/>
            <person name="Jiang J."/>
            <person name="Wang Q."/>
            <person name="Zhang B."/>
            <person name="Ji P."/>
            <person name="Sakyi L.B."/>
            <person name="Cui X."/>
            <person name="Yuan T."/>
            <person name="Jiang B."/>
            <person name="Yang W."/>
            <person name="Lam T.T.-Y."/>
            <person name="Chang Q."/>
            <person name="Ding S."/>
            <person name="Wang X."/>
            <person name="Zhu J."/>
            <person name="Ruan X."/>
            <person name="Zhao L."/>
            <person name="Wei J."/>
            <person name="Que T."/>
            <person name="Du C."/>
            <person name="Cheng J."/>
            <person name="Dai P."/>
            <person name="Han X."/>
            <person name="Huang E."/>
            <person name="Gao Y."/>
            <person name="Liu J."/>
            <person name="Shao H."/>
            <person name="Ye R."/>
            <person name="Li L."/>
            <person name="Wei W."/>
            <person name="Wang X."/>
            <person name="Wang C."/>
            <person name="Yang T."/>
            <person name="Huo Q."/>
            <person name="Li W."/>
            <person name="Guo W."/>
            <person name="Chen H."/>
            <person name="Zhou L."/>
            <person name="Ni X."/>
            <person name="Tian J."/>
            <person name="Zhou Y."/>
            <person name="Sheng Y."/>
            <person name="Liu T."/>
            <person name="Pan Y."/>
            <person name="Xia L."/>
            <person name="Li J."/>
            <person name="Zhao F."/>
            <person name="Cao W."/>
        </authorList>
    </citation>
    <scope>NUCLEOTIDE SEQUENCE</scope>
    <source>
        <strain evidence="1">Dsil-2018</strain>
    </source>
</reference>
<accession>A0ACB8CV14</accession>
<name>A0ACB8CV14_DERSI</name>
<dbReference type="EMBL" id="CM023473">
    <property type="protein sequence ID" value="KAH7953058.1"/>
    <property type="molecule type" value="Genomic_DNA"/>
</dbReference>
<gene>
    <name evidence="1" type="ORF">HPB49_004207</name>
</gene>
<evidence type="ECO:0000313" key="2">
    <source>
        <dbReference type="Proteomes" id="UP000821865"/>
    </source>
</evidence>